<reference evidence="10 11" key="1">
    <citation type="submission" date="2020-08" db="EMBL/GenBank/DDBJ databases">
        <title>Genome sequence of Thermomonas carbonis KCTC 42013T.</title>
        <authorList>
            <person name="Hyun D.-W."/>
            <person name="Bae J.-W."/>
        </authorList>
    </citation>
    <scope>NUCLEOTIDE SEQUENCE [LARGE SCALE GENOMIC DNA]</scope>
    <source>
        <strain evidence="10 11">KCTC 42013</strain>
    </source>
</reference>
<dbReference type="Pfam" id="PF00563">
    <property type="entry name" value="EAL"/>
    <property type="match status" value="1"/>
</dbReference>
<dbReference type="Pfam" id="PF00990">
    <property type="entry name" value="GGDEF"/>
    <property type="match status" value="1"/>
</dbReference>
<dbReference type="SUPFAM" id="SSF55785">
    <property type="entry name" value="PYP-like sensor domain (PAS domain)"/>
    <property type="match status" value="1"/>
</dbReference>
<dbReference type="SMART" id="SM00052">
    <property type="entry name" value="EAL"/>
    <property type="match status" value="1"/>
</dbReference>
<dbReference type="KEGG" id="tcn:H9L16_12700"/>
<dbReference type="AlphaFoldDB" id="A0A7G9SNU6"/>
<dbReference type="Pfam" id="PF03924">
    <property type="entry name" value="CHASE"/>
    <property type="match status" value="1"/>
</dbReference>
<evidence type="ECO:0000259" key="7">
    <source>
        <dbReference type="PROSITE" id="PS50839"/>
    </source>
</evidence>
<dbReference type="InterPro" id="IPR000160">
    <property type="entry name" value="GGDEF_dom"/>
</dbReference>
<dbReference type="Gene3D" id="3.30.450.20">
    <property type="entry name" value="PAS domain"/>
    <property type="match status" value="1"/>
</dbReference>
<evidence type="ECO:0000256" key="6">
    <source>
        <dbReference type="SAM" id="Phobius"/>
    </source>
</evidence>
<gene>
    <name evidence="10" type="ORF">H9L16_12700</name>
</gene>
<dbReference type="GO" id="GO:0016020">
    <property type="term" value="C:membrane"/>
    <property type="evidence" value="ECO:0007669"/>
    <property type="project" value="UniProtKB-SubCell"/>
</dbReference>
<feature type="domain" description="CHASE" evidence="7">
    <location>
        <begin position="136"/>
        <end position="228"/>
    </location>
</feature>
<dbReference type="CDD" id="cd01949">
    <property type="entry name" value="GGDEF"/>
    <property type="match status" value="1"/>
</dbReference>
<organism evidence="10 11">
    <name type="scientific">Thermomonas carbonis</name>
    <dbReference type="NCBI Taxonomy" id="1463158"/>
    <lineage>
        <taxon>Bacteria</taxon>
        <taxon>Pseudomonadati</taxon>
        <taxon>Pseudomonadota</taxon>
        <taxon>Gammaproteobacteria</taxon>
        <taxon>Lysobacterales</taxon>
        <taxon>Lysobacteraceae</taxon>
        <taxon>Thermomonas</taxon>
    </lineage>
</organism>
<feature type="transmembrane region" description="Helical" evidence="6">
    <location>
        <begin position="20"/>
        <end position="43"/>
    </location>
</feature>
<dbReference type="GO" id="GO:0007165">
    <property type="term" value="P:signal transduction"/>
    <property type="evidence" value="ECO:0007669"/>
    <property type="project" value="UniProtKB-ARBA"/>
</dbReference>
<dbReference type="GO" id="GO:0003824">
    <property type="term" value="F:catalytic activity"/>
    <property type="evidence" value="ECO:0007669"/>
    <property type="project" value="UniProtKB-ARBA"/>
</dbReference>
<dbReference type="SUPFAM" id="SSF55073">
    <property type="entry name" value="Nucleotide cyclase"/>
    <property type="match status" value="1"/>
</dbReference>
<comment type="subcellular location">
    <subcellularLocation>
        <location evidence="2">Membrane</location>
    </subcellularLocation>
</comment>
<evidence type="ECO:0000256" key="1">
    <source>
        <dbReference type="ARBA" id="ARBA00001946"/>
    </source>
</evidence>
<dbReference type="InterPro" id="IPR052155">
    <property type="entry name" value="Biofilm_reg_signaling"/>
</dbReference>
<dbReference type="PANTHER" id="PTHR44757">
    <property type="entry name" value="DIGUANYLATE CYCLASE DGCP"/>
    <property type="match status" value="1"/>
</dbReference>
<keyword evidence="5 6" id="KW-0472">Membrane</keyword>
<dbReference type="InterPro" id="IPR042240">
    <property type="entry name" value="CHASE_sf"/>
</dbReference>
<evidence type="ECO:0000259" key="8">
    <source>
        <dbReference type="PROSITE" id="PS50883"/>
    </source>
</evidence>
<dbReference type="InterPro" id="IPR006189">
    <property type="entry name" value="CHASE_dom"/>
</dbReference>
<dbReference type="PROSITE" id="PS50883">
    <property type="entry name" value="EAL"/>
    <property type="match status" value="1"/>
</dbReference>
<dbReference type="SUPFAM" id="SSF141868">
    <property type="entry name" value="EAL domain-like"/>
    <property type="match status" value="1"/>
</dbReference>
<dbReference type="PROSITE" id="PS50887">
    <property type="entry name" value="GGDEF"/>
    <property type="match status" value="1"/>
</dbReference>
<dbReference type="EMBL" id="CP060719">
    <property type="protein sequence ID" value="QNN69521.1"/>
    <property type="molecule type" value="Genomic_DNA"/>
</dbReference>
<dbReference type="InterPro" id="IPR035919">
    <property type="entry name" value="EAL_sf"/>
</dbReference>
<evidence type="ECO:0000256" key="5">
    <source>
        <dbReference type="ARBA" id="ARBA00023136"/>
    </source>
</evidence>
<dbReference type="InterPro" id="IPR001633">
    <property type="entry name" value="EAL_dom"/>
</dbReference>
<dbReference type="SMART" id="SM01079">
    <property type="entry name" value="CHASE"/>
    <property type="match status" value="1"/>
</dbReference>
<dbReference type="InterPro" id="IPR000014">
    <property type="entry name" value="PAS"/>
</dbReference>
<evidence type="ECO:0000256" key="2">
    <source>
        <dbReference type="ARBA" id="ARBA00004370"/>
    </source>
</evidence>
<keyword evidence="3 6" id="KW-0812">Transmembrane</keyword>
<dbReference type="Gene3D" id="3.30.450.350">
    <property type="entry name" value="CHASE domain"/>
    <property type="match status" value="1"/>
</dbReference>
<dbReference type="Pfam" id="PF13188">
    <property type="entry name" value="PAS_8"/>
    <property type="match status" value="1"/>
</dbReference>
<dbReference type="Proteomes" id="UP000515804">
    <property type="component" value="Chromosome"/>
</dbReference>
<keyword evidence="4 6" id="KW-1133">Transmembrane helix</keyword>
<sequence length="874" mass="96933">MSFEQTQHQQETRNASERRWLPWVAALTAFVLGMALTIWQALADHRFAQIEQRREFVEAASGIVDAIELQLSDCERLIRTFQSVFLASQEVTPDEFRLIFDNLRDDRARVNLQALAFAKRVVGDGRERFITSIFLPIRGNESIRGLDVNEQPSNLLSLLESRDTDEVSMSAPFPLRQTMGKTSAVDGFILRLPVFGKGSVPTTVEERQRAFVGSLGASFRLPNLITSVVPSNGMIAQVVVDDMTDGSPRRLHQHGLGTADAAAHHHRQQIRFGGRTWRVTVHGLRSAEVSPWSGSILWLGTLVSALLAALSWSLFSTRERAISLAGSMSQRFRASEERFRRLTELLPSLVVVARRHDGKLLYLNAAARDRLGEVAGARMLGDLFDEEAFAALSSASEGASLSADLQMIPALSEPFWANVCVSSIEIDNVPTWLIVASDISQQRQMTERLSYQASHDSLTKQLNRREFEARVSKALASPGAQDCALLFIDLDQFKVINDTSGHRAGDELLVQLASMMREKLRPTDTLGRLGGDEFGVLLAGVRSAEGAIQAAERLRRSLESYIFNWEQRTYTISASIGAVMLSKAGTLKELFAHADAACYLAKEAGRNRIHFHSDDDTAITSRLTEMEWASRLRDALREQRLLLDYQELHPIQPGVQEQMHVEVLVRLRAEDGREVMPGAFLPAAERYGLMPAIDRWVVETAISNIDRLHPSGDGLGTCAINLSSSSLEDDSLFQLVADLVKSEGVDPGRLLFEITETVAMRDFTASSALISKLRALGCRVALDDFGAGMSSFGYLKNLELDVVKIDGSFVQELATDRMSQSIVRAVTEIGHQQGLKVVAEWVSSTEMLDLLRQVGVDYAQGFALHKPERVVFQR</sequence>
<dbReference type="CDD" id="cd01948">
    <property type="entry name" value="EAL"/>
    <property type="match status" value="1"/>
</dbReference>
<name>A0A7G9SNU6_9GAMM</name>
<evidence type="ECO:0000313" key="11">
    <source>
        <dbReference type="Proteomes" id="UP000515804"/>
    </source>
</evidence>
<feature type="domain" description="GGDEF" evidence="9">
    <location>
        <begin position="481"/>
        <end position="614"/>
    </location>
</feature>
<dbReference type="NCBIfam" id="TIGR00254">
    <property type="entry name" value="GGDEF"/>
    <property type="match status" value="1"/>
</dbReference>
<dbReference type="RefSeq" id="WP_187552039.1">
    <property type="nucleotide sequence ID" value="NZ_BMZL01000001.1"/>
</dbReference>
<comment type="cofactor">
    <cofactor evidence="1">
        <name>Mg(2+)</name>
        <dbReference type="ChEBI" id="CHEBI:18420"/>
    </cofactor>
</comment>
<dbReference type="Gene3D" id="3.30.70.270">
    <property type="match status" value="1"/>
</dbReference>
<dbReference type="PANTHER" id="PTHR44757:SF4">
    <property type="entry name" value="DIGUANYLATE CYCLASE DGCE-RELATED"/>
    <property type="match status" value="1"/>
</dbReference>
<feature type="domain" description="EAL" evidence="8">
    <location>
        <begin position="625"/>
        <end position="874"/>
    </location>
</feature>
<dbReference type="InterPro" id="IPR029787">
    <property type="entry name" value="Nucleotide_cyclase"/>
</dbReference>
<proteinExistence type="predicted"/>
<dbReference type="Gene3D" id="3.20.20.450">
    <property type="entry name" value="EAL domain"/>
    <property type="match status" value="1"/>
</dbReference>
<evidence type="ECO:0000313" key="10">
    <source>
        <dbReference type="EMBL" id="QNN69521.1"/>
    </source>
</evidence>
<dbReference type="InterPro" id="IPR035965">
    <property type="entry name" value="PAS-like_dom_sf"/>
</dbReference>
<accession>A0A7G9SNU6</accession>
<dbReference type="InterPro" id="IPR043128">
    <property type="entry name" value="Rev_trsase/Diguanyl_cyclase"/>
</dbReference>
<protein>
    <submittedName>
        <fullName evidence="10">EAL domain-containing protein</fullName>
    </submittedName>
</protein>
<evidence type="ECO:0000259" key="9">
    <source>
        <dbReference type="PROSITE" id="PS50887"/>
    </source>
</evidence>
<dbReference type="FunFam" id="3.30.70.270:FF:000001">
    <property type="entry name" value="Diguanylate cyclase domain protein"/>
    <property type="match status" value="1"/>
</dbReference>
<dbReference type="PROSITE" id="PS50839">
    <property type="entry name" value="CHASE"/>
    <property type="match status" value="1"/>
</dbReference>
<dbReference type="SMART" id="SM00267">
    <property type="entry name" value="GGDEF"/>
    <property type="match status" value="1"/>
</dbReference>
<evidence type="ECO:0000256" key="4">
    <source>
        <dbReference type="ARBA" id="ARBA00022989"/>
    </source>
</evidence>
<evidence type="ECO:0000256" key="3">
    <source>
        <dbReference type="ARBA" id="ARBA00022692"/>
    </source>
</evidence>
<keyword evidence="11" id="KW-1185">Reference proteome</keyword>